<dbReference type="GO" id="GO:0000162">
    <property type="term" value="P:L-tryptophan biosynthetic process"/>
    <property type="evidence" value="ECO:0007669"/>
    <property type="project" value="TreeGrafter"/>
</dbReference>
<dbReference type="Gene3D" id="3.30.470.10">
    <property type="match status" value="1"/>
</dbReference>
<protein>
    <submittedName>
        <fullName evidence="2">Aminodeoxychorismate synthase component I</fullName>
        <ecNumber evidence="2">2.6.1.85</ecNumber>
    </submittedName>
</protein>
<dbReference type="InterPro" id="IPR019999">
    <property type="entry name" value="Anth_synth_I-like"/>
</dbReference>
<dbReference type="Pfam" id="PF00425">
    <property type="entry name" value="Chorismate_bind"/>
    <property type="match status" value="1"/>
</dbReference>
<dbReference type="InterPro" id="IPR036038">
    <property type="entry name" value="Aminotransferase-like"/>
</dbReference>
<dbReference type="AlphaFoldDB" id="A0A3A3FW92"/>
<dbReference type="Gene3D" id="3.60.120.10">
    <property type="entry name" value="Anthranilate synthase"/>
    <property type="match status" value="1"/>
</dbReference>
<dbReference type="GO" id="GO:0046820">
    <property type="term" value="F:4-amino-4-deoxychorismate synthase activity"/>
    <property type="evidence" value="ECO:0007669"/>
    <property type="project" value="UniProtKB-EC"/>
</dbReference>
<proteinExistence type="predicted"/>
<keyword evidence="3" id="KW-1185">Reference proteome</keyword>
<evidence type="ECO:0000313" key="3">
    <source>
        <dbReference type="Proteomes" id="UP000265955"/>
    </source>
</evidence>
<gene>
    <name evidence="2" type="primary">pabB</name>
    <name evidence="2" type="ORF">D3871_02655</name>
</gene>
<dbReference type="SUPFAM" id="SSF56752">
    <property type="entry name" value="D-aminoacid aminotransferase-like PLP-dependent enzymes"/>
    <property type="match status" value="1"/>
</dbReference>
<comment type="caution">
    <text evidence="2">The sequence shown here is derived from an EMBL/GenBank/DDBJ whole genome shotgun (WGS) entry which is preliminary data.</text>
</comment>
<dbReference type="Proteomes" id="UP000265955">
    <property type="component" value="Unassembled WGS sequence"/>
</dbReference>
<dbReference type="EMBL" id="QYUO01000001">
    <property type="protein sequence ID" value="RJF99900.1"/>
    <property type="molecule type" value="Genomic_DNA"/>
</dbReference>
<evidence type="ECO:0000313" key="2">
    <source>
        <dbReference type="EMBL" id="RJF99900.1"/>
    </source>
</evidence>
<name>A0A3A3FW92_9BURK</name>
<dbReference type="InterPro" id="IPR015890">
    <property type="entry name" value="Chorismate_C"/>
</dbReference>
<dbReference type="InterPro" id="IPR043132">
    <property type="entry name" value="BCAT-like_C"/>
</dbReference>
<organism evidence="2 3">
    <name type="scientific">Noviherbaspirillum saxi</name>
    <dbReference type="NCBI Taxonomy" id="2320863"/>
    <lineage>
        <taxon>Bacteria</taxon>
        <taxon>Pseudomonadati</taxon>
        <taxon>Pseudomonadota</taxon>
        <taxon>Betaproteobacteria</taxon>
        <taxon>Burkholderiales</taxon>
        <taxon>Oxalobacteraceae</taxon>
        <taxon>Noviherbaspirillum</taxon>
    </lineage>
</organism>
<evidence type="ECO:0000259" key="1">
    <source>
        <dbReference type="Pfam" id="PF00425"/>
    </source>
</evidence>
<keyword evidence="2" id="KW-0808">Transferase</keyword>
<dbReference type="InterPro" id="IPR005801">
    <property type="entry name" value="ADC_synthase"/>
</dbReference>
<dbReference type="PRINTS" id="PR00095">
    <property type="entry name" value="ANTSNTHASEI"/>
</dbReference>
<dbReference type="OrthoDB" id="9803598at2"/>
<dbReference type="EC" id="2.6.1.85" evidence="2"/>
<dbReference type="SUPFAM" id="SSF56322">
    <property type="entry name" value="ADC synthase"/>
    <property type="match status" value="1"/>
</dbReference>
<feature type="domain" description="Chorismate-utilising enzyme C-terminal" evidence="1">
    <location>
        <begin position="130"/>
        <end position="396"/>
    </location>
</feature>
<sequence length="615" mass="67522">MVSSCNDAACFALLDDCDADAHDPRSRLYTDYVATLSCRDAAGLPDLVERLQASLGQGLHAVCVFSYELGAELHRIPARTGQAELAHILLFKRCQRLSSQEVGRWLEEQEHAAQSNTPAGVAAIQASVDQPRFAQAIDAIRAYIEAGDTYQTNYTYRLRFDAFGSPLALYRRLRLRQPVPYGALIAMPDGEAILSLSPELFVRHDNGMLTARPMKGTAPASGDDGIDASRSVALASDEKNRAENLMIVDLLRNDLGRVATPGSVRVPKLFSVDRFSSVLQMTSTIQAELRKDADLCEVLTALYPCGSITGAPKRRTMQIIRELEDDARGIYTGAIGWFDAPEPGTAVGNFCLSVPIRTLVLQAQDDGATRKGEMGVGAGIVYDSRAAEEFAECQLKAGFLTGLSNDFELFETMYATRDGGCRHLTLHLQRLRASAIYFGFAWNEDAVRAALRQACDALPSDIACRVRLGLTPDGQCRVQSAVLTDLPPRVQVVLATQATDSRELFLRHKTTVRERYDAAWRYAETRGAFDMLFFNEKGELTEGGRSNVFVRLDGRWVTPPLHCGLLPGVMRSVLLSDSDWHATEQVVTIDDLLRADELVVCNALRGALPASLLRD</sequence>
<reference evidence="3" key="1">
    <citation type="submission" date="2018-09" db="EMBL/GenBank/DDBJ databases">
        <authorList>
            <person name="Zhu H."/>
        </authorList>
    </citation>
    <scope>NUCLEOTIDE SEQUENCE [LARGE SCALE GENOMIC DNA]</scope>
    <source>
        <strain evidence="3">K1R23-30</strain>
    </source>
</reference>
<dbReference type="InterPro" id="IPR001544">
    <property type="entry name" value="Aminotrans_IV"/>
</dbReference>
<dbReference type="PANTHER" id="PTHR11236">
    <property type="entry name" value="AMINOBENZOATE/ANTHRANILATE SYNTHASE"/>
    <property type="match status" value="1"/>
</dbReference>
<dbReference type="GO" id="GO:0009396">
    <property type="term" value="P:folic acid-containing compound biosynthetic process"/>
    <property type="evidence" value="ECO:0007669"/>
    <property type="project" value="InterPro"/>
</dbReference>
<dbReference type="Gene3D" id="3.20.10.10">
    <property type="entry name" value="D-amino Acid Aminotransferase, subunit A, domain 2"/>
    <property type="match status" value="1"/>
</dbReference>
<dbReference type="InterPro" id="IPR043131">
    <property type="entry name" value="BCAT-like_N"/>
</dbReference>
<dbReference type="NCBIfam" id="TIGR00553">
    <property type="entry name" value="pabB"/>
    <property type="match status" value="1"/>
</dbReference>
<dbReference type="Pfam" id="PF01063">
    <property type="entry name" value="Aminotran_4"/>
    <property type="match status" value="1"/>
</dbReference>
<keyword evidence="2" id="KW-0032">Aminotransferase</keyword>
<dbReference type="PANTHER" id="PTHR11236:SF50">
    <property type="entry name" value="AMINODEOXYCHORISMATE SYNTHASE COMPONENT 1"/>
    <property type="match status" value="1"/>
</dbReference>
<dbReference type="InterPro" id="IPR005802">
    <property type="entry name" value="ADC_synth_comp_1"/>
</dbReference>
<accession>A0A3A3FW92</accession>